<dbReference type="Proteomes" id="UP001501126">
    <property type="component" value="Unassembled WGS sequence"/>
</dbReference>
<keyword evidence="2" id="KW-1185">Reference proteome</keyword>
<protein>
    <submittedName>
        <fullName evidence="1">DUF2797 domain-containing protein</fullName>
    </submittedName>
</protein>
<evidence type="ECO:0000313" key="2">
    <source>
        <dbReference type="Proteomes" id="UP001501126"/>
    </source>
</evidence>
<evidence type="ECO:0000313" key="1">
    <source>
        <dbReference type="EMBL" id="GAA0875823.1"/>
    </source>
</evidence>
<reference evidence="2" key="1">
    <citation type="journal article" date="2019" name="Int. J. Syst. Evol. Microbiol.">
        <title>The Global Catalogue of Microorganisms (GCM) 10K type strain sequencing project: providing services to taxonomists for standard genome sequencing and annotation.</title>
        <authorList>
            <consortium name="The Broad Institute Genomics Platform"/>
            <consortium name="The Broad Institute Genome Sequencing Center for Infectious Disease"/>
            <person name="Wu L."/>
            <person name="Ma J."/>
        </authorList>
    </citation>
    <scope>NUCLEOTIDE SEQUENCE [LARGE SCALE GENOMIC DNA]</scope>
    <source>
        <strain evidence="2">JCM 16083</strain>
    </source>
</reference>
<dbReference type="EMBL" id="BAAAFH010000011">
    <property type="protein sequence ID" value="GAA0875823.1"/>
    <property type="molecule type" value="Genomic_DNA"/>
</dbReference>
<organism evidence="1 2">
    <name type="scientific">Wandonia haliotis</name>
    <dbReference type="NCBI Taxonomy" id="574963"/>
    <lineage>
        <taxon>Bacteria</taxon>
        <taxon>Pseudomonadati</taxon>
        <taxon>Bacteroidota</taxon>
        <taxon>Flavobacteriia</taxon>
        <taxon>Flavobacteriales</taxon>
        <taxon>Crocinitomicaceae</taxon>
        <taxon>Wandonia</taxon>
    </lineage>
</organism>
<dbReference type="RefSeq" id="WP_343787703.1">
    <property type="nucleotide sequence ID" value="NZ_BAAAFH010000011.1"/>
</dbReference>
<proteinExistence type="predicted"/>
<comment type="caution">
    <text evidence="1">The sequence shown here is derived from an EMBL/GenBank/DDBJ whole genome shotgun (WGS) entry which is preliminary data.</text>
</comment>
<gene>
    <name evidence="1" type="ORF">GCM10009118_22320</name>
</gene>
<name>A0ABP3Y4X4_9FLAO</name>
<dbReference type="Pfam" id="PF10977">
    <property type="entry name" value="DUF2797"/>
    <property type="match status" value="1"/>
</dbReference>
<accession>A0ABP3Y4X4</accession>
<dbReference type="InterPro" id="IPR021246">
    <property type="entry name" value="DUF2797"/>
</dbReference>
<sequence>MVKGDLRKMTVQHGEPIQYTMAFDTGVNMNELLGNEILLKHTGIIHCSSCGAVTKKSFGQGFCYKCFINAPESSECIIRPELCRAHLGEGRDVEWEQRNHNQPHVVYLALTDQVKVGVTRSQQVPVRWIDQGAYQAIRLAETPNRYEAGRIEVALKSFYTDKTNWRNMLKNVNDESVDLIEEKWRLEEMLPSDISSFISDDDEVMTFEYPVLQYPEKIKSVSFDKEEEIRGVLQGVKGQYLLLNDDRVLNIRKHTGYEIELFF</sequence>